<evidence type="ECO:0000256" key="7">
    <source>
        <dbReference type="ARBA" id="ARBA00023242"/>
    </source>
</evidence>
<keyword evidence="7" id="KW-0539">Nucleus</keyword>
<evidence type="ECO:0000256" key="9">
    <source>
        <dbReference type="SAM" id="Phobius"/>
    </source>
</evidence>
<feature type="transmembrane region" description="Helical" evidence="9">
    <location>
        <begin position="818"/>
        <end position="836"/>
    </location>
</feature>
<evidence type="ECO:0000256" key="4">
    <source>
        <dbReference type="ARBA" id="ARBA00023015"/>
    </source>
</evidence>
<keyword evidence="4" id="KW-0805">Transcription regulation</keyword>
<dbReference type="EMBL" id="KN846956">
    <property type="protein sequence ID" value="KIW72116.1"/>
    <property type="molecule type" value="Genomic_DNA"/>
</dbReference>
<evidence type="ECO:0000256" key="3">
    <source>
        <dbReference type="ARBA" id="ARBA00022833"/>
    </source>
</evidence>
<dbReference type="FunFam" id="3.40.225.10:FF:000009">
    <property type="entry name" value="Class II aldolase/adducin N-terminal"/>
    <property type="match status" value="1"/>
</dbReference>
<reference evidence="12 13" key="1">
    <citation type="submission" date="2015-01" db="EMBL/GenBank/DDBJ databases">
        <title>The Genome Sequence of Capronia semiimmersa CBS27337.</title>
        <authorList>
            <consortium name="The Broad Institute Genomics Platform"/>
            <person name="Cuomo C."/>
            <person name="de Hoog S."/>
            <person name="Gorbushina A."/>
            <person name="Stielow B."/>
            <person name="Teixiera M."/>
            <person name="Abouelleil A."/>
            <person name="Chapman S.B."/>
            <person name="Priest M."/>
            <person name="Young S.K."/>
            <person name="Wortman J."/>
            <person name="Nusbaum C."/>
            <person name="Birren B."/>
        </authorList>
    </citation>
    <scope>NUCLEOTIDE SEQUENCE [LARGE SCALE GENOMIC DNA]</scope>
    <source>
        <strain evidence="12 13">CBS 27337</strain>
    </source>
</reference>
<dbReference type="GO" id="GO:0043565">
    <property type="term" value="F:sequence-specific DNA binding"/>
    <property type="evidence" value="ECO:0007669"/>
    <property type="project" value="TreeGrafter"/>
</dbReference>
<evidence type="ECO:0000313" key="13">
    <source>
        <dbReference type="Proteomes" id="UP000054266"/>
    </source>
</evidence>
<gene>
    <name evidence="12" type="ORF">PV04_00336</name>
</gene>
<feature type="compositionally biased region" description="Polar residues" evidence="8">
    <location>
        <begin position="339"/>
        <end position="350"/>
    </location>
</feature>
<evidence type="ECO:0000313" key="12">
    <source>
        <dbReference type="EMBL" id="KIW72116.1"/>
    </source>
</evidence>
<dbReference type="GO" id="GO:0045944">
    <property type="term" value="P:positive regulation of transcription by RNA polymerase II"/>
    <property type="evidence" value="ECO:0007669"/>
    <property type="project" value="TreeGrafter"/>
</dbReference>
<keyword evidence="9" id="KW-0812">Transmembrane</keyword>
<feature type="domain" description="Xylanolytic transcriptional activator regulatory" evidence="10">
    <location>
        <begin position="579"/>
        <end position="654"/>
    </location>
</feature>
<dbReference type="PANTHER" id="PTHR47782:SF12">
    <property type="entry name" value="ZN(II)2CYS6 TRANSCRIPTION FACTOR (EUROFUNG)"/>
    <property type="match status" value="1"/>
</dbReference>
<dbReference type="Pfam" id="PF00596">
    <property type="entry name" value="Aldolase_II"/>
    <property type="match status" value="1"/>
</dbReference>
<sequence length="937" mass="103437">MSSTTTTGTETASASNPTLKLRPADDGVLNWNLGNVHGLHEIPTFTDKMAEREWAKQHMAAAFRTFARLGWADGASGHISLRDPVNPEWFWINPYAMHLSLIKASDLVLIDQHGRPVLPTPHKVNAAGFLIHGSIHRARPDINAACHVHSPAGRAWSSFGRGIEMLNQDACMFYDNLAVYKGFGGVVLLEEEGLRIADALGPTNLNMILQNHGLITCGSTVDQAAANFIALERACHNQILTEAAAANGIPKVIVDEEAAAFTCKATSTPGCAYMQFQPEFDLTVVLSNVCVIQDPATKRRHPRGYIEFLEQHNTSLENHVAFLEQTLQEYQPDLGLDTLQGNNASQSTPGDSVRHEDDHSIPTSSEDTVIARVERPGDEPPSIDAVMKQGSNDSAMDDPSSLELLIVRSAGAEPHYFGASSAYSFTKMFSASLRAVRRQAPGLTMSGIVDESCQSRHSTTPAPLPSRALVSMLTSAYFDQVHPQFPFLHRPTYLEWENEVLTASEAGLTPNPVNTFFVYALCAVGALTGPLAGATLPEGLYAAAEGLFEEVMQRNTLESIQAILCCAMYSIRSPIGVSVWMLSGLALRQCLELGLHRKIRWSKIKSDHLKVELRKRVFWCSYNLDRAVAITLGRPVGIADHDIDVEVRYEAPFEAPGLKESQFPLDIDDEHLSPTGPTQKPRTSTAEPVTVISSAIHTIRLRQICGRIQSSVYPQVGAEATVSSLEIYESFKRELSDWLESSPEQSTSNRLNNNAFGSQEWFSLMYHQCILLLYRHRLVQHRGDKSHSSLYMECAHSAQSICMTYRQLYISQRLNDTWGALHVLFLGGVTFLYCLWSSHEVRTAYRQDKVSAICTSTIVVLAIMAERWTAVEPYRDAFDMLSSATQTMLAERPTALAAPTMPVISPTGYDQFTDYLSFMTDVGMCSSVEELLSSMVE</sequence>
<accession>A0A0D2D3M3</accession>
<evidence type="ECO:0000256" key="1">
    <source>
        <dbReference type="ARBA" id="ARBA00004123"/>
    </source>
</evidence>
<keyword evidence="3" id="KW-0862">Zinc</keyword>
<dbReference type="InterPro" id="IPR036409">
    <property type="entry name" value="Aldolase_II/adducin_N_sf"/>
</dbReference>
<dbReference type="GO" id="GO:0000981">
    <property type="term" value="F:DNA-binding transcription factor activity, RNA polymerase II-specific"/>
    <property type="evidence" value="ECO:0007669"/>
    <property type="project" value="TreeGrafter"/>
</dbReference>
<evidence type="ECO:0000256" key="2">
    <source>
        <dbReference type="ARBA" id="ARBA00022723"/>
    </source>
</evidence>
<evidence type="ECO:0000259" key="11">
    <source>
        <dbReference type="SMART" id="SM01007"/>
    </source>
</evidence>
<dbReference type="Proteomes" id="UP000054266">
    <property type="component" value="Unassembled WGS sequence"/>
</dbReference>
<keyword evidence="9" id="KW-1133">Transmembrane helix</keyword>
<keyword evidence="13" id="KW-1185">Reference proteome</keyword>
<dbReference type="HOGENOM" id="CLU_012331_1_0_1"/>
<dbReference type="Pfam" id="PF04082">
    <property type="entry name" value="Fungal_trans"/>
    <property type="match status" value="1"/>
</dbReference>
<organism evidence="12 13">
    <name type="scientific">Phialophora macrospora</name>
    <dbReference type="NCBI Taxonomy" id="1851006"/>
    <lineage>
        <taxon>Eukaryota</taxon>
        <taxon>Fungi</taxon>
        <taxon>Dikarya</taxon>
        <taxon>Ascomycota</taxon>
        <taxon>Pezizomycotina</taxon>
        <taxon>Eurotiomycetes</taxon>
        <taxon>Chaetothyriomycetidae</taxon>
        <taxon>Chaetothyriales</taxon>
        <taxon>Herpotrichiellaceae</taxon>
        <taxon>Phialophora</taxon>
    </lineage>
</organism>
<dbReference type="InterPro" id="IPR052202">
    <property type="entry name" value="Yeast_MetPath_Reg"/>
</dbReference>
<dbReference type="SMART" id="SM00906">
    <property type="entry name" value="Fungal_trans"/>
    <property type="match status" value="1"/>
</dbReference>
<evidence type="ECO:0000256" key="6">
    <source>
        <dbReference type="ARBA" id="ARBA00023163"/>
    </source>
</evidence>
<evidence type="ECO:0000256" key="8">
    <source>
        <dbReference type="SAM" id="MobiDB-lite"/>
    </source>
</evidence>
<name>A0A0D2D3M3_9EURO</name>
<comment type="subcellular location">
    <subcellularLocation>
        <location evidence="1">Nucleus</location>
    </subcellularLocation>
</comment>
<dbReference type="Gene3D" id="3.40.225.10">
    <property type="entry name" value="Class II aldolase/adducin N-terminal domain"/>
    <property type="match status" value="1"/>
</dbReference>
<dbReference type="GO" id="GO:0005634">
    <property type="term" value="C:nucleus"/>
    <property type="evidence" value="ECO:0007669"/>
    <property type="project" value="UniProtKB-SubCell"/>
</dbReference>
<keyword evidence="9" id="KW-0472">Membrane</keyword>
<dbReference type="STRING" id="5601.A0A0D2D3M3"/>
<proteinExistence type="predicted"/>
<protein>
    <recommendedName>
        <fullName evidence="14">Class II aldolase/adducin N-terminal domain-containing protein</fullName>
    </recommendedName>
</protein>
<dbReference type="AlphaFoldDB" id="A0A0D2D3M3"/>
<keyword evidence="2" id="KW-0479">Metal-binding</keyword>
<evidence type="ECO:0000256" key="5">
    <source>
        <dbReference type="ARBA" id="ARBA00023125"/>
    </source>
</evidence>
<dbReference type="InterPro" id="IPR007219">
    <property type="entry name" value="XnlR_reg_dom"/>
</dbReference>
<dbReference type="PANTHER" id="PTHR47782">
    <property type="entry name" value="ZN(II)2CYS6 TRANSCRIPTION FACTOR (EUROFUNG)-RELATED"/>
    <property type="match status" value="1"/>
</dbReference>
<feature type="region of interest" description="Disordered" evidence="8">
    <location>
        <begin position="335"/>
        <end position="368"/>
    </location>
</feature>
<dbReference type="SMART" id="SM01007">
    <property type="entry name" value="Aldolase_II"/>
    <property type="match status" value="1"/>
</dbReference>
<evidence type="ECO:0008006" key="14">
    <source>
        <dbReference type="Google" id="ProtNLM"/>
    </source>
</evidence>
<dbReference type="CDD" id="cd12148">
    <property type="entry name" value="fungal_TF_MHR"/>
    <property type="match status" value="1"/>
</dbReference>
<feature type="compositionally biased region" description="Low complexity" evidence="8">
    <location>
        <begin position="1"/>
        <end position="15"/>
    </location>
</feature>
<feature type="region of interest" description="Disordered" evidence="8">
    <location>
        <begin position="1"/>
        <end position="20"/>
    </location>
</feature>
<evidence type="ECO:0000259" key="10">
    <source>
        <dbReference type="SMART" id="SM00906"/>
    </source>
</evidence>
<dbReference type="GO" id="GO:0008270">
    <property type="term" value="F:zinc ion binding"/>
    <property type="evidence" value="ECO:0007669"/>
    <property type="project" value="InterPro"/>
</dbReference>
<dbReference type="GO" id="GO:0006351">
    <property type="term" value="P:DNA-templated transcription"/>
    <property type="evidence" value="ECO:0007669"/>
    <property type="project" value="InterPro"/>
</dbReference>
<feature type="domain" description="Class II aldolase/adducin N-terminal" evidence="11">
    <location>
        <begin position="57"/>
        <end position="239"/>
    </location>
</feature>
<keyword evidence="6" id="KW-0804">Transcription</keyword>
<dbReference type="SUPFAM" id="SSF53639">
    <property type="entry name" value="AraD/HMP-PK domain-like"/>
    <property type="match status" value="1"/>
</dbReference>
<dbReference type="NCBIfam" id="NF004855">
    <property type="entry name" value="PRK06208.1"/>
    <property type="match status" value="1"/>
</dbReference>
<keyword evidence="5" id="KW-0238">DNA-binding</keyword>
<dbReference type="InterPro" id="IPR001303">
    <property type="entry name" value="Aldolase_II/adducin_N"/>
</dbReference>